<dbReference type="AlphaFoldDB" id="A0A518B8I3"/>
<feature type="transmembrane region" description="Helical" evidence="1">
    <location>
        <begin position="177"/>
        <end position="200"/>
    </location>
</feature>
<feature type="transmembrane region" description="Helical" evidence="1">
    <location>
        <begin position="220"/>
        <end position="237"/>
    </location>
</feature>
<proteinExistence type="predicted"/>
<keyword evidence="1" id="KW-0472">Membrane</keyword>
<feature type="transmembrane region" description="Helical" evidence="1">
    <location>
        <begin position="58"/>
        <end position="75"/>
    </location>
</feature>
<sequence>MNGPPSNDIPSMASLRILFRPSTAFVAPLFLGIAFWLLPLHSGTAGYIERAPLTVPGLLVLCSFYLAIYSGSRIARRLFRLPEEYRFTPRPRLELAFYFTVSAASTIGALASWDSILSSGLSLKAVFAAREGNEFKSALYSQYSYLFSLRYMAPVSGAMAFLFLLGGRFRRWTPLHYLNAFVLLSTAFISSRMALVQAIYYFAGASIVGSHPPQLKSKHIIVALLVMAILLTAMTYVRNANSYEREFGITSPIEMLFLQIRRYLSTPVQVSLGVSSYATKDRAAFSLPGWKYPLLPTFLHDSSRKTDNSGGVWAQWYLGLVDFDPRLTTNSSFVELYGDIRYWTIPFIFAVSFVWTGIAGVVARDDSRIVVHFVIVYHFAELWRNFHFNNGNFILQFTGCAFALLVSSWVVNSVLRLRTTHPT</sequence>
<keyword evidence="1" id="KW-1133">Transmembrane helix</keyword>
<gene>
    <name evidence="2" type="ORF">Pan216_41720</name>
</gene>
<feature type="transmembrane region" description="Helical" evidence="1">
    <location>
        <begin position="17"/>
        <end position="38"/>
    </location>
</feature>
<evidence type="ECO:0000256" key="1">
    <source>
        <dbReference type="SAM" id="Phobius"/>
    </source>
</evidence>
<reference evidence="2 3" key="1">
    <citation type="submission" date="2019-02" db="EMBL/GenBank/DDBJ databases">
        <title>Deep-cultivation of Planctomycetes and their phenomic and genomic characterization uncovers novel biology.</title>
        <authorList>
            <person name="Wiegand S."/>
            <person name="Jogler M."/>
            <person name="Boedeker C."/>
            <person name="Pinto D."/>
            <person name="Vollmers J."/>
            <person name="Rivas-Marin E."/>
            <person name="Kohn T."/>
            <person name="Peeters S.H."/>
            <person name="Heuer A."/>
            <person name="Rast P."/>
            <person name="Oberbeckmann S."/>
            <person name="Bunk B."/>
            <person name="Jeske O."/>
            <person name="Meyerdierks A."/>
            <person name="Storesund J.E."/>
            <person name="Kallscheuer N."/>
            <person name="Luecker S."/>
            <person name="Lage O.M."/>
            <person name="Pohl T."/>
            <person name="Merkel B.J."/>
            <person name="Hornburger P."/>
            <person name="Mueller R.-W."/>
            <person name="Bruemmer F."/>
            <person name="Labrenz M."/>
            <person name="Spormann A.M."/>
            <person name="Op den Camp H."/>
            <person name="Overmann J."/>
            <person name="Amann R."/>
            <person name="Jetten M.S.M."/>
            <person name="Mascher T."/>
            <person name="Medema M.H."/>
            <person name="Devos D.P."/>
            <person name="Kaster A.-K."/>
            <person name="Ovreas L."/>
            <person name="Rohde M."/>
            <person name="Galperin M.Y."/>
            <person name="Jogler C."/>
        </authorList>
    </citation>
    <scope>NUCLEOTIDE SEQUENCE [LARGE SCALE GENOMIC DNA]</scope>
    <source>
        <strain evidence="2 3">Pan216</strain>
    </source>
</reference>
<keyword evidence="3" id="KW-1185">Reference proteome</keyword>
<feature type="transmembrane region" description="Helical" evidence="1">
    <location>
        <begin position="393"/>
        <end position="411"/>
    </location>
</feature>
<feature type="transmembrane region" description="Helical" evidence="1">
    <location>
        <begin position="95"/>
        <end position="113"/>
    </location>
</feature>
<dbReference type="EMBL" id="CP036279">
    <property type="protein sequence ID" value="QDU63294.1"/>
    <property type="molecule type" value="Genomic_DNA"/>
</dbReference>
<dbReference type="Proteomes" id="UP000317093">
    <property type="component" value="Chromosome"/>
</dbReference>
<keyword evidence="1" id="KW-0812">Transmembrane</keyword>
<evidence type="ECO:0000313" key="3">
    <source>
        <dbReference type="Proteomes" id="UP000317093"/>
    </source>
</evidence>
<dbReference type="KEGG" id="knv:Pan216_41720"/>
<evidence type="ECO:0008006" key="4">
    <source>
        <dbReference type="Google" id="ProtNLM"/>
    </source>
</evidence>
<name>A0A518B8I3_9BACT</name>
<protein>
    <recommendedName>
        <fullName evidence="4">Oligosaccharide repeat unit polymerase</fullName>
    </recommendedName>
</protein>
<feature type="transmembrane region" description="Helical" evidence="1">
    <location>
        <begin position="342"/>
        <end position="363"/>
    </location>
</feature>
<feature type="transmembrane region" description="Helical" evidence="1">
    <location>
        <begin position="143"/>
        <end position="165"/>
    </location>
</feature>
<organism evidence="2 3">
    <name type="scientific">Kolteria novifilia</name>
    <dbReference type="NCBI Taxonomy" id="2527975"/>
    <lineage>
        <taxon>Bacteria</taxon>
        <taxon>Pseudomonadati</taxon>
        <taxon>Planctomycetota</taxon>
        <taxon>Planctomycetia</taxon>
        <taxon>Kolteriales</taxon>
        <taxon>Kolteriaceae</taxon>
        <taxon>Kolteria</taxon>
    </lineage>
</organism>
<evidence type="ECO:0000313" key="2">
    <source>
        <dbReference type="EMBL" id="QDU63294.1"/>
    </source>
</evidence>
<accession>A0A518B8I3</accession>